<dbReference type="AlphaFoldDB" id="A0A8S4H4U3"/>
<comment type="caution">
    <text evidence="1">The sequence shown here is derived from an EMBL/GenBank/DDBJ whole genome shotgun (WGS) entry which is preliminary data.</text>
</comment>
<dbReference type="VEuPathDB" id="PlasmoDB:PVPAM_000014800"/>
<dbReference type="InterPro" id="IPR008780">
    <property type="entry name" value="Plasmodium_Vir"/>
</dbReference>
<protein>
    <submittedName>
        <fullName evidence="1">(malaria parasite P. vivax) hypothetical protein</fullName>
    </submittedName>
</protein>
<evidence type="ECO:0000313" key="1">
    <source>
        <dbReference type="EMBL" id="CAG9474121.1"/>
    </source>
</evidence>
<organism evidence="1 2">
    <name type="scientific">Plasmodium vivax</name>
    <name type="common">malaria parasite P. vivax</name>
    <dbReference type="NCBI Taxonomy" id="5855"/>
    <lineage>
        <taxon>Eukaryota</taxon>
        <taxon>Sar</taxon>
        <taxon>Alveolata</taxon>
        <taxon>Apicomplexa</taxon>
        <taxon>Aconoidasida</taxon>
        <taxon>Haemosporida</taxon>
        <taxon>Plasmodiidae</taxon>
        <taxon>Plasmodium</taxon>
        <taxon>Plasmodium (Plasmodium)</taxon>
    </lineage>
</organism>
<dbReference type="Proteomes" id="UP000779233">
    <property type="component" value="Unassembled WGS sequence"/>
</dbReference>
<reference evidence="1" key="1">
    <citation type="submission" date="2021-09" db="EMBL/GenBank/DDBJ databases">
        <authorList>
            <consortium name="Pathogen Informatics"/>
        </authorList>
    </citation>
    <scope>NUCLEOTIDE SEQUENCE</scope>
    <source>
        <strain evidence="1">PvW1</strain>
    </source>
</reference>
<dbReference type="Pfam" id="PF05795">
    <property type="entry name" value="Plasmodium_Vir"/>
    <property type="match status" value="1"/>
</dbReference>
<name>A0A8S4H4U3_PLAVI</name>
<gene>
    <name evidence="1" type="ORF">PVW1_120089800</name>
</gene>
<sequence length="187" mass="21203">MLIKHDKWKYKNDCQSNLFQIISSESDSLYDENTCETRQQDLLKLKDLTGKEPSTDREISTQVDSDLTRAIVSDGHHIREGNPDSTGDHGLEVDVFIQVDDSSSDKTTKYIINAALPLLGASSFTFLLYKVTPAGTFVNKFFGRNKSAYRNVDNIKQNALSNYNYETEEIDPRIETMNISYNTLSNT</sequence>
<proteinExistence type="predicted"/>
<dbReference type="EMBL" id="CAJZCX010000004">
    <property type="protein sequence ID" value="CAG9474121.1"/>
    <property type="molecule type" value="Genomic_DNA"/>
</dbReference>
<evidence type="ECO:0000313" key="2">
    <source>
        <dbReference type="Proteomes" id="UP000779233"/>
    </source>
</evidence>
<accession>A0A8S4H4U3</accession>